<evidence type="ECO:0000313" key="1">
    <source>
        <dbReference type="EMBL" id="SAM03050.1"/>
    </source>
</evidence>
<reference evidence="1" key="1">
    <citation type="submission" date="2016-04" db="EMBL/GenBank/DDBJ databases">
        <authorList>
            <person name="Evans L.H."/>
            <person name="Alamgir A."/>
            <person name="Owens N."/>
            <person name="Weber N.D."/>
            <person name="Virtaneva K."/>
            <person name="Barbian K."/>
            <person name="Babar A."/>
            <person name="Rosenke K."/>
        </authorList>
    </citation>
    <scope>NUCLEOTIDE SEQUENCE [LARGE SCALE GENOMIC DNA]</scope>
    <source>
        <strain evidence="1">CBS 101.48</strain>
    </source>
</reference>
<keyword evidence="2" id="KW-1185">Reference proteome</keyword>
<proteinExistence type="predicted"/>
<organism evidence="1">
    <name type="scientific">Absidia glauca</name>
    <name type="common">Pin mould</name>
    <dbReference type="NCBI Taxonomy" id="4829"/>
    <lineage>
        <taxon>Eukaryota</taxon>
        <taxon>Fungi</taxon>
        <taxon>Fungi incertae sedis</taxon>
        <taxon>Mucoromycota</taxon>
        <taxon>Mucoromycotina</taxon>
        <taxon>Mucoromycetes</taxon>
        <taxon>Mucorales</taxon>
        <taxon>Cunninghamellaceae</taxon>
        <taxon>Absidia</taxon>
    </lineage>
</organism>
<evidence type="ECO:0000313" key="2">
    <source>
        <dbReference type="Proteomes" id="UP000078561"/>
    </source>
</evidence>
<sequence>MARKHRPTTFVRLPPVASSNTIQERRGGSTLVVFMTGPTPSLPIYYLLLVCQASCYSFRQRTCILEPTAHLNADLQGNRGPS</sequence>
<dbReference type="AlphaFoldDB" id="A0A163L097"/>
<dbReference type="Proteomes" id="UP000078561">
    <property type="component" value="Unassembled WGS sequence"/>
</dbReference>
<dbReference type="InParanoid" id="A0A163L097"/>
<dbReference type="EMBL" id="LT554031">
    <property type="protein sequence ID" value="SAM03050.1"/>
    <property type="molecule type" value="Genomic_DNA"/>
</dbReference>
<protein>
    <submittedName>
        <fullName evidence="1">Uncharacterized protein</fullName>
    </submittedName>
</protein>
<accession>A0A163L097</accession>
<gene>
    <name evidence="1" type="primary">ABSGL_08867.1 scaffold 10450</name>
</gene>
<name>A0A163L097_ABSGL</name>